<dbReference type="Pfam" id="PF07904">
    <property type="entry name" value="Eaf7"/>
    <property type="match status" value="1"/>
</dbReference>
<feature type="compositionally biased region" description="Polar residues" evidence="7">
    <location>
        <begin position="144"/>
        <end position="174"/>
    </location>
</feature>
<dbReference type="GO" id="GO:0006357">
    <property type="term" value="P:regulation of transcription by RNA polymerase II"/>
    <property type="evidence" value="ECO:0007669"/>
    <property type="project" value="TreeGrafter"/>
</dbReference>
<name>A0AAV2IN53_LYMST</name>
<dbReference type="PANTHER" id="PTHR13581:SF5">
    <property type="entry name" value="MRG_MORF4L-BINDING PROTEIN"/>
    <property type="match status" value="1"/>
</dbReference>
<evidence type="ECO:0000256" key="3">
    <source>
        <dbReference type="ARBA" id="ARBA00022853"/>
    </source>
</evidence>
<evidence type="ECO:0000256" key="6">
    <source>
        <dbReference type="ARBA" id="ARBA00023242"/>
    </source>
</evidence>
<keyword evidence="4" id="KW-0805">Transcription regulation</keyword>
<evidence type="ECO:0000256" key="7">
    <source>
        <dbReference type="SAM" id="MobiDB-lite"/>
    </source>
</evidence>
<dbReference type="AlphaFoldDB" id="A0AAV2IN53"/>
<evidence type="ECO:0000313" key="8">
    <source>
        <dbReference type="EMBL" id="CAL1547626.1"/>
    </source>
</evidence>
<feature type="compositionally biased region" description="Polar residues" evidence="7">
    <location>
        <begin position="186"/>
        <end position="195"/>
    </location>
</feature>
<evidence type="ECO:0000256" key="2">
    <source>
        <dbReference type="ARBA" id="ARBA00007117"/>
    </source>
</evidence>
<keyword evidence="3" id="KW-0156">Chromatin regulator</keyword>
<proteinExistence type="inferred from homology"/>
<dbReference type="GO" id="GO:0005634">
    <property type="term" value="C:nucleus"/>
    <property type="evidence" value="ECO:0007669"/>
    <property type="project" value="UniProtKB-SubCell"/>
</dbReference>
<evidence type="ECO:0000256" key="4">
    <source>
        <dbReference type="ARBA" id="ARBA00023015"/>
    </source>
</evidence>
<dbReference type="Proteomes" id="UP001497497">
    <property type="component" value="Unassembled WGS sequence"/>
</dbReference>
<feature type="region of interest" description="Disordered" evidence="7">
    <location>
        <begin position="105"/>
        <end position="205"/>
    </location>
</feature>
<sequence length="205" mass="23002">MAGDAITNEVIWNIDMEVNLFHAMRGHKPAGVNRHFQMLAIHDRLCSANKKISSEDVWKHLSTLYDLQALNESEIVPFPNKPGDFEFPENEMTELSEKSFPRTHYINTPTPETPKSEGQCKITKTVKQEPKSESKVAVSKSENRSNTSIRPESKSGLSVSSKLTGQTLPINAQDPSPKRTKRTRHIPSTNSSPATPTEPLAKRRR</sequence>
<comment type="subcellular location">
    <subcellularLocation>
        <location evidence="1">Nucleus</location>
    </subcellularLocation>
</comment>
<dbReference type="InterPro" id="IPR012423">
    <property type="entry name" value="Eaf7/MRGBP"/>
</dbReference>
<accession>A0AAV2IN53</accession>
<organism evidence="8 9">
    <name type="scientific">Lymnaea stagnalis</name>
    <name type="common">Great pond snail</name>
    <name type="synonym">Helix stagnalis</name>
    <dbReference type="NCBI Taxonomy" id="6523"/>
    <lineage>
        <taxon>Eukaryota</taxon>
        <taxon>Metazoa</taxon>
        <taxon>Spiralia</taxon>
        <taxon>Lophotrochozoa</taxon>
        <taxon>Mollusca</taxon>
        <taxon>Gastropoda</taxon>
        <taxon>Heterobranchia</taxon>
        <taxon>Euthyneura</taxon>
        <taxon>Panpulmonata</taxon>
        <taxon>Hygrophila</taxon>
        <taxon>Lymnaeoidea</taxon>
        <taxon>Lymnaeidae</taxon>
        <taxon>Lymnaea</taxon>
    </lineage>
</organism>
<reference evidence="8 9" key="1">
    <citation type="submission" date="2024-04" db="EMBL/GenBank/DDBJ databases">
        <authorList>
            <consortium name="Genoscope - CEA"/>
            <person name="William W."/>
        </authorList>
    </citation>
    <scope>NUCLEOTIDE SEQUENCE [LARGE SCALE GENOMIC DNA]</scope>
</reference>
<comment type="caution">
    <text evidence="8">The sequence shown here is derived from an EMBL/GenBank/DDBJ whole genome shotgun (WGS) entry which is preliminary data.</text>
</comment>
<keyword evidence="9" id="KW-1185">Reference proteome</keyword>
<evidence type="ECO:0000313" key="9">
    <source>
        <dbReference type="Proteomes" id="UP001497497"/>
    </source>
</evidence>
<evidence type="ECO:0000256" key="1">
    <source>
        <dbReference type="ARBA" id="ARBA00004123"/>
    </source>
</evidence>
<dbReference type="GO" id="GO:0006325">
    <property type="term" value="P:chromatin organization"/>
    <property type="evidence" value="ECO:0007669"/>
    <property type="project" value="UniProtKB-KW"/>
</dbReference>
<dbReference type="EMBL" id="CAXITT010001027">
    <property type="protein sequence ID" value="CAL1547626.1"/>
    <property type="molecule type" value="Genomic_DNA"/>
</dbReference>
<evidence type="ECO:0000256" key="5">
    <source>
        <dbReference type="ARBA" id="ARBA00023163"/>
    </source>
</evidence>
<evidence type="ECO:0008006" key="10">
    <source>
        <dbReference type="Google" id="ProtNLM"/>
    </source>
</evidence>
<dbReference type="PANTHER" id="PTHR13581">
    <property type="entry name" value="MRG-BINDING PROTEIN"/>
    <property type="match status" value="1"/>
</dbReference>
<protein>
    <recommendedName>
        <fullName evidence="10">MRG-binding protein</fullName>
    </recommendedName>
</protein>
<comment type="similarity">
    <text evidence="2">Belongs to the EAF7 family.</text>
</comment>
<keyword evidence="5" id="KW-0804">Transcription</keyword>
<gene>
    <name evidence="8" type="ORF">GSLYS_00020943001</name>
</gene>
<dbReference type="GO" id="GO:0035267">
    <property type="term" value="C:NuA4 histone acetyltransferase complex"/>
    <property type="evidence" value="ECO:0007669"/>
    <property type="project" value="TreeGrafter"/>
</dbReference>
<keyword evidence="6" id="KW-0539">Nucleus</keyword>